<dbReference type="HOGENOM" id="CLU_024142_0_0_1"/>
<reference evidence="3" key="2">
    <citation type="submission" date="2015-01" db="EMBL/GenBank/DDBJ databases">
        <title>Evolutionary Origins and Diversification of the Mycorrhizal Mutualists.</title>
        <authorList>
            <consortium name="DOE Joint Genome Institute"/>
            <consortium name="Mycorrhizal Genomics Consortium"/>
            <person name="Kohler A."/>
            <person name="Kuo A."/>
            <person name="Nagy L.G."/>
            <person name="Floudas D."/>
            <person name="Copeland A."/>
            <person name="Barry K.W."/>
            <person name="Cichocki N."/>
            <person name="Veneault-Fourrey C."/>
            <person name="LaButti K."/>
            <person name="Lindquist E.A."/>
            <person name="Lipzen A."/>
            <person name="Lundell T."/>
            <person name="Morin E."/>
            <person name="Murat C."/>
            <person name="Riley R."/>
            <person name="Ohm R."/>
            <person name="Sun H."/>
            <person name="Tunlid A."/>
            <person name="Henrissat B."/>
            <person name="Grigoriev I.V."/>
            <person name="Hibbett D.S."/>
            <person name="Martin F."/>
        </authorList>
    </citation>
    <scope>NUCLEOTIDE SEQUENCE [LARGE SCALE GENOMIC DNA]</scope>
    <source>
        <strain evidence="3">MAFF 305830</strain>
    </source>
</reference>
<proteinExistence type="predicted"/>
<evidence type="ECO:0000313" key="3">
    <source>
        <dbReference type="Proteomes" id="UP000054097"/>
    </source>
</evidence>
<dbReference type="OrthoDB" id="3357341at2759"/>
<feature type="region of interest" description="Disordered" evidence="1">
    <location>
        <begin position="182"/>
        <end position="207"/>
    </location>
</feature>
<name>A0A0C2XVN0_SERVB</name>
<feature type="region of interest" description="Disordered" evidence="1">
    <location>
        <begin position="295"/>
        <end position="542"/>
    </location>
</feature>
<feature type="compositionally biased region" description="Polar residues" evidence="1">
    <location>
        <begin position="491"/>
        <end position="504"/>
    </location>
</feature>
<evidence type="ECO:0000256" key="1">
    <source>
        <dbReference type="SAM" id="MobiDB-lite"/>
    </source>
</evidence>
<feature type="compositionally biased region" description="Pro residues" evidence="1">
    <location>
        <begin position="453"/>
        <end position="468"/>
    </location>
</feature>
<accession>A0A0C2XVN0</accession>
<feature type="compositionally biased region" description="Basic and acidic residues" evidence="1">
    <location>
        <begin position="435"/>
        <end position="445"/>
    </location>
</feature>
<protein>
    <submittedName>
        <fullName evidence="2">Uncharacterized protein</fullName>
    </submittedName>
</protein>
<sequence length="570" mass="61305">MSLDQNLFTLAITGSADEAGAVDLTDPNTNTIHYRKRMNPPTADPENAYSWGLYDPLSDGLLCTVVAQNPASKQKWITLHNPDVKVELSYPKSTFSFKWNFDWESHTFEWKRESCYLLRKPDPPVQVAVTREPAGRIKTSQVQLLDYNLNRFDIDDRKGLEIVMLAALLTFQDFSESLKAAANAGVSPPPSRHNSDGPNPPPVPAKSGAEIISSLQAVNKAQSNDVIIGEEGQVDDYAGHCVDMLKDPSMLYIVLRPHSAEHVGKVIQVAEATKRFHYKSGGHDEELHQYVTMEDAKPEKKGPKIIKLDEGPKKKEKEYKPPQTVIVHLSKIPMPELQPKARPSTKPSPASSSHGPFGKSGGRNPSPSRPPAASSSSSRPPAPTASSSSNSSSHRLSKPPTSPPNSSSPYRYDMALYPPTGPMPAFYENNKQKPAKGDEKKEVRKNEKKHNPNPHPSHPSGPSGPPGPSYQMPGAYPSTPPHASGSGSSGAMNSNRPANPSTSGYPGFTRPPPGPPSWSGPPPSGPPPGPPPPSGSSSLSAAVTNNIAAVGYSLLDKLTHKQGPPGTAKH</sequence>
<feature type="compositionally biased region" description="Low complexity" evidence="1">
    <location>
        <begin position="371"/>
        <end position="394"/>
    </location>
</feature>
<feature type="compositionally biased region" description="Pro residues" evidence="1">
    <location>
        <begin position="509"/>
        <end position="534"/>
    </location>
</feature>
<feature type="compositionally biased region" description="Basic and acidic residues" evidence="1">
    <location>
        <begin position="295"/>
        <end position="320"/>
    </location>
</feature>
<feature type="compositionally biased region" description="Polar residues" evidence="1">
    <location>
        <begin position="345"/>
        <end position="354"/>
    </location>
</feature>
<gene>
    <name evidence="2" type="ORF">M408DRAFT_326637</name>
</gene>
<dbReference type="STRING" id="933852.A0A0C2XVN0"/>
<dbReference type="AlphaFoldDB" id="A0A0C2XVN0"/>
<evidence type="ECO:0000313" key="2">
    <source>
        <dbReference type="EMBL" id="KIM32942.1"/>
    </source>
</evidence>
<reference evidence="2 3" key="1">
    <citation type="submission" date="2014-04" db="EMBL/GenBank/DDBJ databases">
        <authorList>
            <consortium name="DOE Joint Genome Institute"/>
            <person name="Kuo A."/>
            <person name="Zuccaro A."/>
            <person name="Kohler A."/>
            <person name="Nagy L.G."/>
            <person name="Floudas D."/>
            <person name="Copeland A."/>
            <person name="Barry K.W."/>
            <person name="Cichocki N."/>
            <person name="Veneault-Fourrey C."/>
            <person name="LaButti K."/>
            <person name="Lindquist E.A."/>
            <person name="Lipzen A."/>
            <person name="Lundell T."/>
            <person name="Morin E."/>
            <person name="Murat C."/>
            <person name="Sun H."/>
            <person name="Tunlid A."/>
            <person name="Henrissat B."/>
            <person name="Grigoriev I.V."/>
            <person name="Hibbett D.S."/>
            <person name="Martin F."/>
            <person name="Nordberg H.P."/>
            <person name="Cantor M.N."/>
            <person name="Hua S.X."/>
        </authorList>
    </citation>
    <scope>NUCLEOTIDE SEQUENCE [LARGE SCALE GENOMIC DNA]</scope>
    <source>
        <strain evidence="2 3">MAFF 305830</strain>
    </source>
</reference>
<dbReference type="EMBL" id="KN824279">
    <property type="protein sequence ID" value="KIM32942.1"/>
    <property type="molecule type" value="Genomic_DNA"/>
</dbReference>
<dbReference type="Proteomes" id="UP000054097">
    <property type="component" value="Unassembled WGS sequence"/>
</dbReference>
<keyword evidence="3" id="KW-1185">Reference proteome</keyword>
<organism evidence="2 3">
    <name type="scientific">Serendipita vermifera MAFF 305830</name>
    <dbReference type="NCBI Taxonomy" id="933852"/>
    <lineage>
        <taxon>Eukaryota</taxon>
        <taxon>Fungi</taxon>
        <taxon>Dikarya</taxon>
        <taxon>Basidiomycota</taxon>
        <taxon>Agaricomycotina</taxon>
        <taxon>Agaricomycetes</taxon>
        <taxon>Sebacinales</taxon>
        <taxon>Serendipitaceae</taxon>
        <taxon>Serendipita</taxon>
    </lineage>
</organism>